<dbReference type="EMBL" id="AMZH03007526">
    <property type="protein sequence ID" value="RRT61125.1"/>
    <property type="molecule type" value="Genomic_DNA"/>
</dbReference>
<reference evidence="1 2" key="1">
    <citation type="journal article" date="2014" name="Agronomy (Basel)">
        <title>A Draft Genome Sequence for Ensete ventricosum, the Drought-Tolerant Tree Against Hunger.</title>
        <authorList>
            <person name="Harrison J."/>
            <person name="Moore K.A."/>
            <person name="Paszkiewicz K."/>
            <person name="Jones T."/>
            <person name="Grant M."/>
            <person name="Ambacheew D."/>
            <person name="Muzemil S."/>
            <person name="Studholme D.J."/>
        </authorList>
    </citation>
    <scope>NUCLEOTIDE SEQUENCE [LARGE SCALE GENOMIC DNA]</scope>
</reference>
<evidence type="ECO:0000313" key="1">
    <source>
        <dbReference type="EMBL" id="RRT61125.1"/>
    </source>
</evidence>
<evidence type="ECO:0000313" key="2">
    <source>
        <dbReference type="Proteomes" id="UP000287651"/>
    </source>
</evidence>
<proteinExistence type="predicted"/>
<organism evidence="1 2">
    <name type="scientific">Ensete ventricosum</name>
    <name type="common">Abyssinian banana</name>
    <name type="synonym">Musa ensete</name>
    <dbReference type="NCBI Taxonomy" id="4639"/>
    <lineage>
        <taxon>Eukaryota</taxon>
        <taxon>Viridiplantae</taxon>
        <taxon>Streptophyta</taxon>
        <taxon>Embryophyta</taxon>
        <taxon>Tracheophyta</taxon>
        <taxon>Spermatophyta</taxon>
        <taxon>Magnoliopsida</taxon>
        <taxon>Liliopsida</taxon>
        <taxon>Zingiberales</taxon>
        <taxon>Musaceae</taxon>
        <taxon>Ensete</taxon>
    </lineage>
</organism>
<protein>
    <submittedName>
        <fullName evidence="1">Uncharacterized protein</fullName>
    </submittedName>
</protein>
<accession>A0A426ZAV9</accession>
<dbReference type="Proteomes" id="UP000287651">
    <property type="component" value="Unassembled WGS sequence"/>
</dbReference>
<sequence>MYRQPPLRLWFPIPILAFGEDAGGAETTGRRGGRVEDRCLVERAVIPMADACPPDRKGKKKGNPGALISLTHGFSVRESFTFSIDSVLLPAAYASEKTALVCEIIIDQQPRPLL</sequence>
<name>A0A426ZAV9_ENSVE</name>
<gene>
    <name evidence="1" type="ORF">B296_00040009</name>
</gene>
<dbReference type="AlphaFoldDB" id="A0A426ZAV9"/>
<comment type="caution">
    <text evidence="1">The sequence shown here is derived from an EMBL/GenBank/DDBJ whole genome shotgun (WGS) entry which is preliminary data.</text>
</comment>